<dbReference type="GeneID" id="77343326"/>
<dbReference type="InterPro" id="IPR001188">
    <property type="entry name" value="Sperm_putr-bd"/>
</dbReference>
<dbReference type="RefSeq" id="WP_137407665.1">
    <property type="nucleotide sequence ID" value="NZ_AP025466.1"/>
</dbReference>
<gene>
    <name evidence="5" type="ORF">F7Q91_11240</name>
</gene>
<dbReference type="GO" id="GO:0015846">
    <property type="term" value="P:polyamine transport"/>
    <property type="evidence" value="ECO:0007669"/>
    <property type="project" value="InterPro"/>
</dbReference>
<accession>A0A7V7TGH6</accession>
<protein>
    <submittedName>
        <fullName evidence="5">Extracellular solute-binding protein</fullName>
    </submittedName>
</protein>
<dbReference type="Gene3D" id="3.40.190.10">
    <property type="entry name" value="Periplasmic binding protein-like II"/>
    <property type="match status" value="2"/>
</dbReference>
<dbReference type="PANTHER" id="PTHR30222">
    <property type="entry name" value="SPERMIDINE/PUTRESCINE-BINDING PERIPLASMIC PROTEIN"/>
    <property type="match status" value="1"/>
</dbReference>
<reference evidence="5 6" key="1">
    <citation type="submission" date="2019-09" db="EMBL/GenBank/DDBJ databases">
        <title>Draft genome sequences of 48 bacterial type strains from the CCUG.</title>
        <authorList>
            <person name="Tunovic T."/>
            <person name="Pineiro-Iglesias B."/>
            <person name="Unosson C."/>
            <person name="Inganas E."/>
            <person name="Ohlen M."/>
            <person name="Cardew S."/>
            <person name="Jensie-Markopoulos S."/>
            <person name="Salva-Serra F."/>
            <person name="Jaen-Luchoro D."/>
            <person name="Karlsson R."/>
            <person name="Svensson-Stadler L."/>
            <person name="Chun J."/>
            <person name="Moore E."/>
        </authorList>
    </citation>
    <scope>NUCLEOTIDE SEQUENCE [LARGE SCALE GENOMIC DNA]</scope>
    <source>
        <strain evidence="5 6">CCUG 48643</strain>
    </source>
</reference>
<evidence type="ECO:0000313" key="6">
    <source>
        <dbReference type="Proteomes" id="UP000423756"/>
    </source>
</evidence>
<dbReference type="GO" id="GO:0042597">
    <property type="term" value="C:periplasmic space"/>
    <property type="evidence" value="ECO:0007669"/>
    <property type="project" value="UniProtKB-SubCell"/>
</dbReference>
<name>A0A7V7TGH6_9VIBR</name>
<evidence type="ECO:0000313" key="5">
    <source>
        <dbReference type="EMBL" id="KAB0479699.1"/>
    </source>
</evidence>
<proteinExistence type="predicted"/>
<dbReference type="GO" id="GO:0019808">
    <property type="term" value="F:polyamine binding"/>
    <property type="evidence" value="ECO:0007669"/>
    <property type="project" value="InterPro"/>
</dbReference>
<comment type="subcellular location">
    <subcellularLocation>
        <location evidence="1">Periplasm</location>
    </subcellularLocation>
</comment>
<dbReference type="SUPFAM" id="SSF53850">
    <property type="entry name" value="Periplasmic binding protein-like II"/>
    <property type="match status" value="1"/>
</dbReference>
<organism evidence="5 6">
    <name type="scientific">Vibrio chagasii</name>
    <dbReference type="NCBI Taxonomy" id="170679"/>
    <lineage>
        <taxon>Bacteria</taxon>
        <taxon>Pseudomonadati</taxon>
        <taxon>Pseudomonadota</taxon>
        <taxon>Gammaproteobacteria</taxon>
        <taxon>Vibrionales</taxon>
        <taxon>Vibrionaceae</taxon>
        <taxon>Vibrio</taxon>
    </lineage>
</organism>
<dbReference type="EMBL" id="VZPX01000020">
    <property type="protein sequence ID" value="KAB0479699.1"/>
    <property type="molecule type" value="Genomic_DNA"/>
</dbReference>
<keyword evidence="4" id="KW-0574">Periplasm</keyword>
<dbReference type="Proteomes" id="UP000423756">
    <property type="component" value="Unassembled WGS sequence"/>
</dbReference>
<keyword evidence="2" id="KW-0813">Transport</keyword>
<evidence type="ECO:0000256" key="1">
    <source>
        <dbReference type="ARBA" id="ARBA00004418"/>
    </source>
</evidence>
<dbReference type="PANTHER" id="PTHR30222:SF12">
    <property type="entry name" value="NORSPERMIDINE SENSOR"/>
    <property type="match status" value="1"/>
</dbReference>
<dbReference type="Pfam" id="PF13416">
    <property type="entry name" value="SBP_bac_8"/>
    <property type="match status" value="1"/>
</dbReference>
<sequence>MKAFYVYVSVLVSASFSPGLVFGQQHEIYLYNWDEFLSESVIEKLNDTYGIALKQQYFSDESIRDEVLLSERRGAFELVVIESMKLKALAEQNLFHNLSGMQQSLANNFDSRWVDGCGDYGIPYAWGTSGILYRSDKVDTPNSWKAILDPETENSGRISMYYEPTDLVSAALLLNQFEPFTNNEQELRVAYKTLQAQKPHLESNEYVVDYIHRPERLANIDLAYGYSGDSYILNEVDPEASWAYIVPQEGTTLWLECIAAINNGELSEQASTILSFLSQPEIAAQNAMDSWFATPNSKAKALTSLEYQNDPELFPSQEVLERSYLYQPLEPNSLQIRNRIVDSLR</sequence>
<comment type="caution">
    <text evidence="5">The sequence shown here is derived from an EMBL/GenBank/DDBJ whole genome shotgun (WGS) entry which is preliminary data.</text>
</comment>
<evidence type="ECO:0000256" key="3">
    <source>
        <dbReference type="ARBA" id="ARBA00022729"/>
    </source>
</evidence>
<dbReference type="PRINTS" id="PR00909">
    <property type="entry name" value="SPERMDNBNDNG"/>
</dbReference>
<dbReference type="AlphaFoldDB" id="A0A7V7TGH6"/>
<evidence type="ECO:0000256" key="4">
    <source>
        <dbReference type="ARBA" id="ARBA00022764"/>
    </source>
</evidence>
<dbReference type="InterPro" id="IPR006059">
    <property type="entry name" value="SBP"/>
</dbReference>
<keyword evidence="3" id="KW-0732">Signal</keyword>
<evidence type="ECO:0000256" key="2">
    <source>
        <dbReference type="ARBA" id="ARBA00022448"/>
    </source>
</evidence>